<organism evidence="2 3">
    <name type="scientific">Rubripirellula reticaptiva</name>
    <dbReference type="NCBI Taxonomy" id="2528013"/>
    <lineage>
        <taxon>Bacteria</taxon>
        <taxon>Pseudomonadati</taxon>
        <taxon>Planctomycetota</taxon>
        <taxon>Planctomycetia</taxon>
        <taxon>Pirellulales</taxon>
        <taxon>Pirellulaceae</taxon>
        <taxon>Rubripirellula</taxon>
    </lineage>
</organism>
<evidence type="ECO:0000313" key="3">
    <source>
        <dbReference type="Proteomes" id="UP000317977"/>
    </source>
</evidence>
<dbReference type="EMBL" id="SJPX01000002">
    <property type="protein sequence ID" value="TWU55231.1"/>
    <property type="molecule type" value="Genomic_DNA"/>
</dbReference>
<dbReference type="AlphaFoldDB" id="A0A5C6F6U1"/>
<sequence length="69" mass="7498">MGRSPSPKIVQFSSRYFTYANFTLPPGESSVSEERASATVSPTPKMKEKQLRIAPGEAELLLLDQSPAA</sequence>
<name>A0A5C6F6U1_9BACT</name>
<dbReference type="Proteomes" id="UP000317977">
    <property type="component" value="Unassembled WGS sequence"/>
</dbReference>
<gene>
    <name evidence="2" type="ORF">Poly59_15280</name>
</gene>
<evidence type="ECO:0000256" key="1">
    <source>
        <dbReference type="SAM" id="MobiDB-lite"/>
    </source>
</evidence>
<comment type="caution">
    <text evidence="2">The sequence shown here is derived from an EMBL/GenBank/DDBJ whole genome shotgun (WGS) entry which is preliminary data.</text>
</comment>
<accession>A0A5C6F6U1</accession>
<keyword evidence="3" id="KW-1185">Reference proteome</keyword>
<proteinExistence type="predicted"/>
<reference evidence="2 3" key="1">
    <citation type="submission" date="2019-02" db="EMBL/GenBank/DDBJ databases">
        <title>Deep-cultivation of Planctomycetes and their phenomic and genomic characterization uncovers novel biology.</title>
        <authorList>
            <person name="Wiegand S."/>
            <person name="Jogler M."/>
            <person name="Boedeker C."/>
            <person name="Pinto D."/>
            <person name="Vollmers J."/>
            <person name="Rivas-Marin E."/>
            <person name="Kohn T."/>
            <person name="Peeters S.H."/>
            <person name="Heuer A."/>
            <person name="Rast P."/>
            <person name="Oberbeckmann S."/>
            <person name="Bunk B."/>
            <person name="Jeske O."/>
            <person name="Meyerdierks A."/>
            <person name="Storesund J.E."/>
            <person name="Kallscheuer N."/>
            <person name="Luecker S."/>
            <person name="Lage O.M."/>
            <person name="Pohl T."/>
            <person name="Merkel B.J."/>
            <person name="Hornburger P."/>
            <person name="Mueller R.-W."/>
            <person name="Bruemmer F."/>
            <person name="Labrenz M."/>
            <person name="Spormann A.M."/>
            <person name="Op Den Camp H."/>
            <person name="Overmann J."/>
            <person name="Amann R."/>
            <person name="Jetten M.S.M."/>
            <person name="Mascher T."/>
            <person name="Medema M.H."/>
            <person name="Devos D.P."/>
            <person name="Kaster A.-K."/>
            <person name="Ovreas L."/>
            <person name="Rohde M."/>
            <person name="Galperin M.Y."/>
            <person name="Jogler C."/>
        </authorList>
    </citation>
    <scope>NUCLEOTIDE SEQUENCE [LARGE SCALE GENOMIC DNA]</scope>
    <source>
        <strain evidence="2 3">Poly59</strain>
    </source>
</reference>
<protein>
    <submittedName>
        <fullName evidence="2">Uncharacterized protein</fullName>
    </submittedName>
</protein>
<feature type="region of interest" description="Disordered" evidence="1">
    <location>
        <begin position="26"/>
        <end position="50"/>
    </location>
</feature>
<evidence type="ECO:0000313" key="2">
    <source>
        <dbReference type="EMBL" id="TWU55231.1"/>
    </source>
</evidence>